<keyword evidence="1" id="KW-0472">Membrane</keyword>
<sequence>MALAVQHDSDRQTIIVLEQAAHMEPQALAWTSLRKRFDSDRPEDILTGIKTSACSLRQSLPLVGTKPSYAQCVVCAARHCSIAMPKGLEDEALKTLSEAGRLRAMEEGCVEVEERFLWAVLSFALDNLTEEEEQTLIREVNNQKGKNFWEELGLSSFVAGLLDRVPLKGTVGTRLGQVLAQELTRLGPGLLRRIGPRVVTALVGLIWLVLLRRPMGPAGRKVVDAVAVSAVPFIMDFCAKRSLAETLGPSYSVLVPSVLEVALLRSQLRQALQA</sequence>
<comment type="caution">
    <text evidence="2">The sequence shown here is derived from an EMBL/GenBank/DDBJ whole genome shotgun (WGS) entry which is preliminary data.</text>
</comment>
<protein>
    <submittedName>
        <fullName evidence="2">Uncharacterized protein</fullName>
    </submittedName>
</protein>
<evidence type="ECO:0000313" key="2">
    <source>
        <dbReference type="EMBL" id="HIW00614.1"/>
    </source>
</evidence>
<proteinExistence type="predicted"/>
<keyword evidence="1" id="KW-1133">Transmembrane helix</keyword>
<reference evidence="2" key="1">
    <citation type="journal article" date="2021" name="PeerJ">
        <title>Extensive microbial diversity within the chicken gut microbiome revealed by metagenomics and culture.</title>
        <authorList>
            <person name="Gilroy R."/>
            <person name="Ravi A."/>
            <person name="Getino M."/>
            <person name="Pursley I."/>
            <person name="Horton D.L."/>
            <person name="Alikhan N.F."/>
            <person name="Baker D."/>
            <person name="Gharbi K."/>
            <person name="Hall N."/>
            <person name="Watson M."/>
            <person name="Adriaenssens E.M."/>
            <person name="Foster-Nyarko E."/>
            <person name="Jarju S."/>
            <person name="Secka A."/>
            <person name="Antonio M."/>
            <person name="Oren A."/>
            <person name="Chaudhuri R.R."/>
            <person name="La Ragione R."/>
            <person name="Hildebrand F."/>
            <person name="Pallen M.J."/>
        </authorList>
    </citation>
    <scope>NUCLEOTIDE SEQUENCE</scope>
    <source>
        <strain evidence="2">ChiHecec2B26-446</strain>
    </source>
</reference>
<feature type="transmembrane region" description="Helical" evidence="1">
    <location>
        <begin position="194"/>
        <end position="211"/>
    </location>
</feature>
<evidence type="ECO:0000313" key="3">
    <source>
        <dbReference type="Proteomes" id="UP000886752"/>
    </source>
</evidence>
<dbReference type="AlphaFoldDB" id="A0A9D1PXM2"/>
<gene>
    <name evidence="2" type="ORF">H9894_05420</name>
</gene>
<dbReference type="Proteomes" id="UP000886752">
    <property type="component" value="Unassembled WGS sequence"/>
</dbReference>
<organism evidence="2 3">
    <name type="scientific">Candidatus Desulfovibrio intestinipullorum</name>
    <dbReference type="NCBI Taxonomy" id="2838536"/>
    <lineage>
        <taxon>Bacteria</taxon>
        <taxon>Pseudomonadati</taxon>
        <taxon>Thermodesulfobacteriota</taxon>
        <taxon>Desulfovibrionia</taxon>
        <taxon>Desulfovibrionales</taxon>
        <taxon>Desulfovibrionaceae</taxon>
        <taxon>Desulfovibrio</taxon>
    </lineage>
</organism>
<name>A0A9D1PXM2_9BACT</name>
<keyword evidence="1" id="KW-0812">Transmembrane</keyword>
<dbReference type="EMBL" id="DXHV01000055">
    <property type="protein sequence ID" value="HIW00614.1"/>
    <property type="molecule type" value="Genomic_DNA"/>
</dbReference>
<reference evidence="2" key="2">
    <citation type="submission" date="2021-04" db="EMBL/GenBank/DDBJ databases">
        <authorList>
            <person name="Gilroy R."/>
        </authorList>
    </citation>
    <scope>NUCLEOTIDE SEQUENCE</scope>
    <source>
        <strain evidence="2">ChiHecec2B26-446</strain>
    </source>
</reference>
<accession>A0A9D1PXM2</accession>
<evidence type="ECO:0000256" key="1">
    <source>
        <dbReference type="SAM" id="Phobius"/>
    </source>
</evidence>